<feature type="signal peptide" evidence="2">
    <location>
        <begin position="1"/>
        <end position="20"/>
    </location>
</feature>
<name>F2UTE8_SALR5</name>
<keyword evidence="2" id="KW-0732">Signal</keyword>
<proteinExistence type="predicted"/>
<organism evidence="4">
    <name type="scientific">Salpingoeca rosetta (strain ATCC 50818 / BSB-021)</name>
    <dbReference type="NCBI Taxonomy" id="946362"/>
    <lineage>
        <taxon>Eukaryota</taxon>
        <taxon>Choanoflagellata</taxon>
        <taxon>Craspedida</taxon>
        <taxon>Salpingoecidae</taxon>
        <taxon>Salpingoeca</taxon>
    </lineage>
</organism>
<evidence type="ECO:0000256" key="2">
    <source>
        <dbReference type="SAM" id="SignalP"/>
    </source>
</evidence>
<feature type="compositionally biased region" description="Low complexity" evidence="1">
    <location>
        <begin position="103"/>
        <end position="118"/>
    </location>
</feature>
<dbReference type="AlphaFoldDB" id="F2UTE8"/>
<feature type="compositionally biased region" description="Basic and acidic residues" evidence="1">
    <location>
        <begin position="84"/>
        <end position="101"/>
    </location>
</feature>
<dbReference type="InParanoid" id="F2UTE8"/>
<accession>F2UTE8</accession>
<evidence type="ECO:0000313" key="3">
    <source>
        <dbReference type="EMBL" id="EGD82830.1"/>
    </source>
</evidence>
<dbReference type="EMBL" id="GL833027">
    <property type="protein sequence ID" value="EGD82830.1"/>
    <property type="molecule type" value="Genomic_DNA"/>
</dbReference>
<reference evidence="3" key="1">
    <citation type="submission" date="2009-08" db="EMBL/GenBank/DDBJ databases">
        <title>Annotation of Salpingoeca rosetta.</title>
        <authorList>
            <consortium name="The Broad Institute Genome Sequencing Platform"/>
            <person name="Russ C."/>
            <person name="Cuomo C."/>
            <person name="Burger G."/>
            <person name="Gray M.W."/>
            <person name="Holland P.W.H."/>
            <person name="King N."/>
            <person name="Lang F.B.F."/>
            <person name="Roger A.J."/>
            <person name="Ruiz-Trillo I."/>
            <person name="Young S.K."/>
            <person name="Zeng Q."/>
            <person name="Gargeya S."/>
            <person name="Alvarado L."/>
            <person name="Berlin A."/>
            <person name="Chapman S.B."/>
            <person name="Chen Z."/>
            <person name="Freedman E."/>
            <person name="Gellesch M."/>
            <person name="Goldberg J."/>
            <person name="Griggs A."/>
            <person name="Gujja S."/>
            <person name="Heilman E."/>
            <person name="Heiman D."/>
            <person name="Howarth C."/>
            <person name="Mehta T."/>
            <person name="Neiman D."/>
            <person name="Pearson M."/>
            <person name="Roberts A."/>
            <person name="Saif S."/>
            <person name="Shea T."/>
            <person name="Shenoy N."/>
            <person name="Sisk P."/>
            <person name="Stolte C."/>
            <person name="Sykes S."/>
            <person name="White J."/>
            <person name="Yandava C."/>
            <person name="Haas B."/>
            <person name="Nusbaum C."/>
            <person name="Birren B."/>
        </authorList>
    </citation>
    <scope>NUCLEOTIDE SEQUENCE [LARGE SCALE GENOMIC DNA]</scope>
    <source>
        <strain evidence="3">ATCC 50818</strain>
    </source>
</reference>
<dbReference type="RefSeq" id="XP_004987558.1">
    <property type="nucleotide sequence ID" value="XM_004987501.1"/>
</dbReference>
<sequence>MQRVIPVVVRTLRLVALALAVELCACRHGGAYGCYSTTAWYFEHAGDGGCRDDRRGGGDGDDEDDEDEDDGNEDDGDDDANDNGDEKHADINDHNINDRTNDSNSSNNSNNNSSNNNSHYYHHPPRVDRRCARLKTLLQFEQHVATKASGLHWDDVDTICRAILATLGGMHTG</sequence>
<evidence type="ECO:0000256" key="1">
    <source>
        <dbReference type="SAM" id="MobiDB-lite"/>
    </source>
</evidence>
<protein>
    <submittedName>
        <fullName evidence="3">Uncharacterized protein</fullName>
    </submittedName>
</protein>
<feature type="chain" id="PRO_5003288031" evidence="2">
    <location>
        <begin position="21"/>
        <end position="173"/>
    </location>
</feature>
<feature type="region of interest" description="Disordered" evidence="1">
    <location>
        <begin position="53"/>
        <end position="124"/>
    </location>
</feature>
<dbReference type="Proteomes" id="UP000007799">
    <property type="component" value="Unassembled WGS sequence"/>
</dbReference>
<dbReference type="KEGG" id="sre:PTSG_11411"/>
<dbReference type="GeneID" id="16068076"/>
<feature type="compositionally biased region" description="Acidic residues" evidence="1">
    <location>
        <begin position="59"/>
        <end position="83"/>
    </location>
</feature>
<evidence type="ECO:0000313" key="4">
    <source>
        <dbReference type="Proteomes" id="UP000007799"/>
    </source>
</evidence>
<keyword evidence="4" id="KW-1185">Reference proteome</keyword>
<gene>
    <name evidence="3" type="ORF">PTSG_11411</name>
</gene>